<feature type="transmembrane region" description="Helical" evidence="1">
    <location>
        <begin position="84"/>
        <end position="101"/>
    </location>
</feature>
<gene>
    <name evidence="2" type="ORF">BKA03_000895</name>
</gene>
<evidence type="ECO:0000313" key="2">
    <source>
        <dbReference type="EMBL" id="NYI40776.1"/>
    </source>
</evidence>
<dbReference type="EMBL" id="JACBZO010000001">
    <property type="protein sequence ID" value="NYI40776.1"/>
    <property type="molecule type" value="Genomic_DNA"/>
</dbReference>
<comment type="caution">
    <text evidence="2">The sequence shown here is derived from an EMBL/GenBank/DDBJ whole genome shotgun (WGS) entry which is preliminary data.</text>
</comment>
<proteinExistence type="predicted"/>
<dbReference type="AlphaFoldDB" id="A0A7Y9Z8X0"/>
<evidence type="ECO:0008006" key="4">
    <source>
        <dbReference type="Google" id="ProtNLM"/>
    </source>
</evidence>
<name>A0A7Y9Z8X0_9MICO</name>
<feature type="transmembrane region" description="Helical" evidence="1">
    <location>
        <begin position="335"/>
        <end position="356"/>
    </location>
</feature>
<evidence type="ECO:0000313" key="3">
    <source>
        <dbReference type="Proteomes" id="UP000547973"/>
    </source>
</evidence>
<feature type="transmembrane region" description="Helical" evidence="1">
    <location>
        <begin position="434"/>
        <end position="455"/>
    </location>
</feature>
<dbReference type="Proteomes" id="UP000547973">
    <property type="component" value="Unassembled WGS sequence"/>
</dbReference>
<evidence type="ECO:0000256" key="1">
    <source>
        <dbReference type="SAM" id="Phobius"/>
    </source>
</evidence>
<feature type="transmembrane region" description="Helical" evidence="1">
    <location>
        <begin position="531"/>
        <end position="552"/>
    </location>
</feature>
<protein>
    <recommendedName>
        <fullName evidence="4">Dolichyl-phosphate-mannose-protein mannosyltransferase</fullName>
    </recommendedName>
</protein>
<feature type="transmembrane region" description="Helical" evidence="1">
    <location>
        <begin position="203"/>
        <end position="220"/>
    </location>
</feature>
<feature type="transmembrane region" description="Helical" evidence="1">
    <location>
        <begin position="500"/>
        <end position="519"/>
    </location>
</feature>
<sequence length="697" mass="74498">MRLKRFARGRAATDLLSRFPEMLVAATVAVALAAGTTVTLGIHRPWTTLPLALIVGVALWRAIRPHDAPSDADARAARWSLGGVAAWIVVGFFFASEYLVVTRDPGFLSLTGVWLTNHPTTDIPTRGAIEAAAQQTNVIADAWQAWNLSGNVVQPQGAKMLPAVLSVGGWVDGVTGVLATNIVIGGIGILAVYLVARRLLGPFAALGPAALVALTVSHIGLSRSPYSEPLTLLLIVASIAWAWRGLEEGRIGALVAAGATSGATALCRIDGGVYALGVLLGVGVVCVWRGKKGIAPLLAVVIPQALMVGAGYWSLWRWSTSYIERLGSEARTLAIVYSAVVVLVVIFQVAIAPFLGRVRVSVAAHRVVLARIAAALTALTMVVLASRPLWMIDRRGTVSTTDQFTNNVVGQFQQLDGYPVDPTRTYAEHTITWLSYYLTWPILALATLGLAIIVWRTFTSRPIAVVFLGAFAVPSLVYLLRPEIVPDQLWAIRRFEPITLPGLAIAAGVGAWWLAQWVARRFSSPYEREHATHVASVIAAIILVAAPISTYVSVKLGAANPVSAPPYIYMREQGGARAEIDKLCRIIDGRPVILSGSSGYFGTIRVMCDVPVVLALEPLQADALARMAKVWGQDPVVVTRSPETVWSITPAPVFTSNLLSGEYALEYIPRLAVESTSKWYAGTVGSDGTVTPIAPLE</sequence>
<feature type="transmembrane region" description="Helical" evidence="1">
    <location>
        <begin position="297"/>
        <end position="315"/>
    </location>
</feature>
<reference evidence="2 3" key="1">
    <citation type="submission" date="2020-07" db="EMBL/GenBank/DDBJ databases">
        <title>Sequencing the genomes of 1000 actinobacteria strains.</title>
        <authorList>
            <person name="Klenk H.-P."/>
        </authorList>
    </citation>
    <scope>NUCLEOTIDE SEQUENCE [LARGE SCALE GENOMIC DNA]</scope>
    <source>
        <strain evidence="2 3">DSM 19970</strain>
    </source>
</reference>
<dbReference type="OrthoDB" id="5196235at2"/>
<feature type="transmembrane region" description="Helical" evidence="1">
    <location>
        <begin position="46"/>
        <end position="63"/>
    </location>
</feature>
<feature type="transmembrane region" description="Helical" evidence="1">
    <location>
        <begin position="272"/>
        <end position="290"/>
    </location>
</feature>
<keyword evidence="1" id="KW-0472">Membrane</keyword>
<keyword evidence="1" id="KW-1133">Transmembrane helix</keyword>
<feature type="transmembrane region" description="Helical" evidence="1">
    <location>
        <begin position="462"/>
        <end position="480"/>
    </location>
</feature>
<organism evidence="2 3">
    <name type="scientific">Demequina lutea</name>
    <dbReference type="NCBI Taxonomy" id="431489"/>
    <lineage>
        <taxon>Bacteria</taxon>
        <taxon>Bacillati</taxon>
        <taxon>Actinomycetota</taxon>
        <taxon>Actinomycetes</taxon>
        <taxon>Micrococcales</taxon>
        <taxon>Demequinaceae</taxon>
        <taxon>Demequina</taxon>
    </lineage>
</organism>
<keyword evidence="1" id="KW-0812">Transmembrane</keyword>
<keyword evidence="3" id="KW-1185">Reference proteome</keyword>
<dbReference type="RefSeq" id="WP_062074469.1">
    <property type="nucleotide sequence ID" value="NZ_BBRC01000003.1"/>
</dbReference>
<feature type="transmembrane region" description="Helical" evidence="1">
    <location>
        <begin position="368"/>
        <end position="390"/>
    </location>
</feature>
<feature type="transmembrane region" description="Helical" evidence="1">
    <location>
        <begin position="174"/>
        <end position="196"/>
    </location>
</feature>
<feature type="transmembrane region" description="Helical" evidence="1">
    <location>
        <begin position="21"/>
        <end position="40"/>
    </location>
</feature>
<accession>A0A7Y9Z8X0</accession>